<feature type="compositionally biased region" description="Low complexity" evidence="1">
    <location>
        <begin position="75"/>
        <end position="91"/>
    </location>
</feature>
<comment type="caution">
    <text evidence="2">The sequence shown here is derived from an EMBL/GenBank/DDBJ whole genome shotgun (WGS) entry which is preliminary data.</text>
</comment>
<evidence type="ECO:0000256" key="1">
    <source>
        <dbReference type="SAM" id="MobiDB-lite"/>
    </source>
</evidence>
<dbReference type="AlphaFoldDB" id="A0A0L6UNJ4"/>
<evidence type="ECO:0000313" key="3">
    <source>
        <dbReference type="Proteomes" id="UP000037035"/>
    </source>
</evidence>
<sequence>MKQVCMPSAPNSKTHNISLALFTFYTQSETSSIRLPFSLSLRVNRAILILSYSLCYCFWICHHRPHNHPTEQHRGTSTGSPELSSESLPPT</sequence>
<reference evidence="2" key="1">
    <citation type="submission" date="2015-08" db="EMBL/GenBank/DDBJ databases">
        <title>Next Generation Sequencing and Analysis of the Genome of Puccinia sorghi L Schw, the Causal Agent of Maize Common Rust.</title>
        <authorList>
            <person name="Rochi L."/>
            <person name="Burguener G."/>
            <person name="Darino M."/>
            <person name="Turjanski A."/>
            <person name="Kreff E."/>
            <person name="Dieguez M.J."/>
            <person name="Sacco F."/>
        </authorList>
    </citation>
    <scope>NUCLEOTIDE SEQUENCE [LARGE SCALE GENOMIC DNA]</scope>
    <source>
        <strain evidence="2">RO10H11247</strain>
    </source>
</reference>
<proteinExistence type="predicted"/>
<dbReference type="VEuPathDB" id="FungiDB:VP01_459g4"/>
<accession>A0A0L6UNJ4</accession>
<feature type="region of interest" description="Disordered" evidence="1">
    <location>
        <begin position="68"/>
        <end position="91"/>
    </location>
</feature>
<dbReference type="OrthoDB" id="10526315at2759"/>
<organism evidence="2 3">
    <name type="scientific">Puccinia sorghi</name>
    <dbReference type="NCBI Taxonomy" id="27349"/>
    <lineage>
        <taxon>Eukaryota</taxon>
        <taxon>Fungi</taxon>
        <taxon>Dikarya</taxon>
        <taxon>Basidiomycota</taxon>
        <taxon>Pucciniomycotina</taxon>
        <taxon>Pucciniomycetes</taxon>
        <taxon>Pucciniales</taxon>
        <taxon>Pucciniaceae</taxon>
        <taxon>Puccinia</taxon>
    </lineage>
</organism>
<name>A0A0L6UNJ4_9BASI</name>
<evidence type="ECO:0000313" key="2">
    <source>
        <dbReference type="EMBL" id="KNZ50104.1"/>
    </source>
</evidence>
<keyword evidence="3" id="KW-1185">Reference proteome</keyword>
<dbReference type="Proteomes" id="UP000037035">
    <property type="component" value="Unassembled WGS sequence"/>
</dbReference>
<protein>
    <submittedName>
        <fullName evidence="2">Uncharacterized protein</fullName>
    </submittedName>
</protein>
<dbReference type="EMBL" id="LAVV01009723">
    <property type="protein sequence ID" value="KNZ50104.1"/>
    <property type="molecule type" value="Genomic_DNA"/>
</dbReference>
<gene>
    <name evidence="2" type="ORF">VP01_459g4</name>
</gene>